<dbReference type="PANTHER" id="PTHR19211">
    <property type="entry name" value="ATP-BINDING TRANSPORT PROTEIN-RELATED"/>
    <property type="match status" value="1"/>
</dbReference>
<dbReference type="GO" id="GO:0005524">
    <property type="term" value="F:ATP binding"/>
    <property type="evidence" value="ECO:0007669"/>
    <property type="project" value="UniProtKB-KW"/>
</dbReference>
<dbReference type="Pfam" id="PF12848">
    <property type="entry name" value="ABC_tran_Xtn"/>
    <property type="match status" value="1"/>
</dbReference>
<dbReference type="EMBL" id="CP024307">
    <property type="protein sequence ID" value="AUX74807.1"/>
    <property type="molecule type" value="Genomic_DNA"/>
</dbReference>
<evidence type="ECO:0000256" key="4">
    <source>
        <dbReference type="ARBA" id="ARBA00061551"/>
    </source>
</evidence>
<sequence length="540" mass="60139">MIRIENISKSNSHRILYIEASAALNRGERIGLVGPNGAGKTTLFRMITGEEQPDEGQVSVEKGVTIGYFDQDVGEMAGRSAVAEVMEGAGPVSAVAAELRALEAAMSDPERMDEMDAIIERYGEVQARYEELDGYALEGRAREVLAGLSFSQEMMDGDVSKLSGGWKMRVALARILLMRPDVMLLDEPSNHLDLESLIWLEDFLKSYDGALLMTSHDREFMNRIVTRIIEIDGGALTSYSGDYGFYEEQRALNEKQQQAQFERQQAMLAKEIKFIERFKARASHAAQVQSRVKKLEKIDRVEPPRRRQTVAFDFLPAPRSGEDVVNLRNVHKAYGSRTIYGGLDFMVRRRERWCIMGINGAGKSTLLKLVTGFAQPDQGSVSLGASVKLGYFAQHAMDVLDGDSTILQWLEERFPKAGQAPLRALAGCFGFSGDDVEKRCRVLSGGEKARLVMAAMLFDPPNFLVLDEPTNHLDLDTKEMLIKALSAYEGTMLFVSHDRRFLSALSNRVLELTPDGIHKYGGGYREYVERTGQEAPGLRG</sequence>
<dbReference type="RefSeq" id="WP_104838660.1">
    <property type="nucleotide sequence ID" value="NZ_CP024307.1"/>
</dbReference>
<feature type="domain" description="ABC transporter" evidence="6">
    <location>
        <begin position="325"/>
        <end position="539"/>
    </location>
</feature>
<protein>
    <recommendedName>
        <fullName evidence="5">Probable ATP-binding protein YbiT</fullName>
    </recommendedName>
</protein>
<dbReference type="InterPro" id="IPR032781">
    <property type="entry name" value="ABC_tran_Xtn"/>
</dbReference>
<evidence type="ECO:0000259" key="6">
    <source>
        <dbReference type="PROSITE" id="PS50893"/>
    </source>
</evidence>
<evidence type="ECO:0000256" key="3">
    <source>
        <dbReference type="ARBA" id="ARBA00022840"/>
    </source>
</evidence>
<dbReference type="InterPro" id="IPR027417">
    <property type="entry name" value="P-loop_NTPase"/>
</dbReference>
<organism evidence="7 8">
    <name type="scientific">Rhizobium fredii</name>
    <name type="common">Sinorhizobium fredii</name>
    <dbReference type="NCBI Taxonomy" id="380"/>
    <lineage>
        <taxon>Bacteria</taxon>
        <taxon>Pseudomonadati</taxon>
        <taxon>Pseudomonadota</taxon>
        <taxon>Alphaproteobacteria</taxon>
        <taxon>Hyphomicrobiales</taxon>
        <taxon>Rhizobiaceae</taxon>
        <taxon>Sinorhizobium/Ensifer group</taxon>
        <taxon>Sinorhizobium</taxon>
    </lineage>
</organism>
<evidence type="ECO:0000256" key="2">
    <source>
        <dbReference type="ARBA" id="ARBA00022741"/>
    </source>
</evidence>
<dbReference type="CDD" id="cd03221">
    <property type="entry name" value="ABCF_EF-3"/>
    <property type="match status" value="2"/>
</dbReference>
<dbReference type="FunFam" id="3.40.50.300:FF:000070">
    <property type="entry name" value="Putative ABC transporter ATP-binding component"/>
    <property type="match status" value="1"/>
</dbReference>
<feature type="domain" description="ABC transporter" evidence="6">
    <location>
        <begin position="2"/>
        <end position="258"/>
    </location>
</feature>
<dbReference type="SMART" id="SM00382">
    <property type="entry name" value="AAA"/>
    <property type="match status" value="2"/>
</dbReference>
<dbReference type="Gene3D" id="3.40.50.300">
    <property type="entry name" value="P-loop containing nucleotide triphosphate hydrolases"/>
    <property type="match status" value="2"/>
</dbReference>
<dbReference type="SUPFAM" id="SSF52540">
    <property type="entry name" value="P-loop containing nucleoside triphosphate hydrolases"/>
    <property type="match status" value="2"/>
</dbReference>
<comment type="similarity">
    <text evidence="4">Belongs to the ABC transporter superfamily. ABCF family. YbiT subfamily.</text>
</comment>
<keyword evidence="3 7" id="KW-0067">ATP-binding</keyword>
<reference evidence="7 8" key="1">
    <citation type="submission" date="2017-10" db="EMBL/GenBank/DDBJ databases">
        <title>Analysis of the genome sequences of Rhizobium populations associated to common bean (phaseolus vulgaris).</title>
        <authorList>
            <person name="Bustos P."/>
            <person name="Santamaria R.I."/>
            <person name="Miranda-Sanchez F."/>
            <person name="Perez-Carrascal O."/>
            <person name="Juarez S."/>
            <person name="Lozano L."/>
            <person name="Martinez-Flores I."/>
            <person name="Vinuesa P."/>
            <person name="Martinez-Romero E."/>
            <person name="Cevallos M.A."/>
            <person name="Romero D."/>
            <person name="Davila G."/>
            <person name="Gonzalez V."/>
        </authorList>
    </citation>
    <scope>NUCLEOTIDE SEQUENCE [LARGE SCALE GENOMIC DNA]</scope>
    <source>
        <strain evidence="7 8">NXT3</strain>
    </source>
</reference>
<name>A0A2L0H050_RHIFR</name>
<evidence type="ECO:0000313" key="8">
    <source>
        <dbReference type="Proteomes" id="UP000239340"/>
    </source>
</evidence>
<dbReference type="InterPro" id="IPR017871">
    <property type="entry name" value="ABC_transporter-like_CS"/>
</dbReference>
<evidence type="ECO:0000256" key="1">
    <source>
        <dbReference type="ARBA" id="ARBA00022737"/>
    </source>
</evidence>
<gene>
    <name evidence="7" type="ORF">NXT3_CH00193</name>
</gene>
<dbReference type="NCBIfam" id="NF000355">
    <property type="entry name" value="ribo_prot_ABC_F"/>
    <property type="match status" value="1"/>
</dbReference>
<dbReference type="Proteomes" id="UP000239340">
    <property type="component" value="Chromosome"/>
</dbReference>
<accession>A0A2L0H050</accession>
<dbReference type="PANTHER" id="PTHR19211:SF14">
    <property type="entry name" value="ATP-BINDING CASSETTE SUB-FAMILY F MEMBER 1"/>
    <property type="match status" value="1"/>
</dbReference>
<dbReference type="PROSITE" id="PS00211">
    <property type="entry name" value="ABC_TRANSPORTER_1"/>
    <property type="match status" value="2"/>
</dbReference>
<dbReference type="AlphaFoldDB" id="A0A2L0H050"/>
<keyword evidence="1" id="KW-0677">Repeat</keyword>
<dbReference type="Pfam" id="PF00005">
    <property type="entry name" value="ABC_tran"/>
    <property type="match status" value="2"/>
</dbReference>
<proteinExistence type="inferred from homology"/>
<evidence type="ECO:0000256" key="5">
    <source>
        <dbReference type="ARBA" id="ARBA00074044"/>
    </source>
</evidence>
<dbReference type="GO" id="GO:0016887">
    <property type="term" value="F:ATP hydrolysis activity"/>
    <property type="evidence" value="ECO:0007669"/>
    <property type="project" value="InterPro"/>
</dbReference>
<keyword evidence="2" id="KW-0547">Nucleotide-binding</keyword>
<dbReference type="FunFam" id="3.40.50.300:FF:000011">
    <property type="entry name" value="Putative ABC transporter ATP-binding component"/>
    <property type="match status" value="1"/>
</dbReference>
<evidence type="ECO:0000313" key="7">
    <source>
        <dbReference type="EMBL" id="AUX74807.1"/>
    </source>
</evidence>
<dbReference type="InterPro" id="IPR003593">
    <property type="entry name" value="AAA+_ATPase"/>
</dbReference>
<dbReference type="PROSITE" id="PS50893">
    <property type="entry name" value="ABC_TRANSPORTER_2"/>
    <property type="match status" value="2"/>
</dbReference>
<dbReference type="InterPro" id="IPR003439">
    <property type="entry name" value="ABC_transporter-like_ATP-bd"/>
</dbReference>
<dbReference type="InterPro" id="IPR050611">
    <property type="entry name" value="ABCF"/>
</dbReference>